<accession>A0A3D8PXI6</accession>
<organism evidence="2 3">
    <name type="scientific">Oceanobacillus arenosus</name>
    <dbReference type="NCBI Taxonomy" id="1229153"/>
    <lineage>
        <taxon>Bacteria</taxon>
        <taxon>Bacillati</taxon>
        <taxon>Bacillota</taxon>
        <taxon>Bacilli</taxon>
        <taxon>Bacillales</taxon>
        <taxon>Bacillaceae</taxon>
        <taxon>Oceanobacillus</taxon>
    </lineage>
</organism>
<dbReference type="Gene3D" id="3.60.15.10">
    <property type="entry name" value="Ribonuclease Z/Hydroxyacylglutathione hydrolase-like"/>
    <property type="match status" value="1"/>
</dbReference>
<comment type="caution">
    <text evidence="2">The sequence shown here is derived from an EMBL/GenBank/DDBJ whole genome shotgun (WGS) entry which is preliminary data.</text>
</comment>
<dbReference type="SMART" id="SM00849">
    <property type="entry name" value="Lactamase_B"/>
    <property type="match status" value="1"/>
</dbReference>
<dbReference type="RefSeq" id="WP_115771842.1">
    <property type="nucleotide sequence ID" value="NZ_PIOC01000006.1"/>
</dbReference>
<dbReference type="InterPro" id="IPR052159">
    <property type="entry name" value="Competence_DNA_uptake"/>
</dbReference>
<dbReference type="SUPFAM" id="SSF56281">
    <property type="entry name" value="Metallo-hydrolase/oxidoreductase"/>
    <property type="match status" value="1"/>
</dbReference>
<evidence type="ECO:0000313" key="3">
    <source>
        <dbReference type="Proteomes" id="UP000257143"/>
    </source>
</evidence>
<reference evidence="3" key="1">
    <citation type="submission" date="2017-11" db="EMBL/GenBank/DDBJ databases">
        <authorList>
            <person name="Zhu W."/>
        </authorList>
    </citation>
    <scope>NUCLEOTIDE SEQUENCE [LARGE SCALE GENOMIC DNA]</scope>
    <source>
        <strain evidence="3">CAU 1183</strain>
    </source>
</reference>
<dbReference type="CDD" id="cd07731">
    <property type="entry name" value="ComA-like_MBL-fold"/>
    <property type="match status" value="1"/>
</dbReference>
<protein>
    <submittedName>
        <fullName evidence="2">Competence protein</fullName>
    </submittedName>
</protein>
<proteinExistence type="predicted"/>
<dbReference type="OrthoDB" id="9761531at2"/>
<dbReference type="InterPro" id="IPR036866">
    <property type="entry name" value="RibonucZ/Hydroxyglut_hydro"/>
</dbReference>
<dbReference type="Proteomes" id="UP000257143">
    <property type="component" value="Unassembled WGS sequence"/>
</dbReference>
<dbReference type="PANTHER" id="PTHR30619:SF7">
    <property type="entry name" value="BETA-LACTAMASE DOMAIN PROTEIN"/>
    <property type="match status" value="1"/>
</dbReference>
<dbReference type="InterPro" id="IPR035681">
    <property type="entry name" value="ComA-like_MBL"/>
</dbReference>
<evidence type="ECO:0000259" key="1">
    <source>
        <dbReference type="SMART" id="SM00849"/>
    </source>
</evidence>
<dbReference type="AlphaFoldDB" id="A0A3D8PXI6"/>
<name>A0A3D8PXI6_9BACI</name>
<sequence length="288" mass="32334">MKIKYLFIFLMTIIILFIQMPFQLHSDAQAEMQVHFIDVGQGDSILIQTPSNKTILIDGGSPKEGKKVVAYLNNLGINQIDLLIATHPDVDHIGGLKEVMKKMKVIQILDSGKFHFTNTYTNYVMEIHKQRIPMSVAKVNEQIKLDPEVNIKVLNADGKGKSNNQASIVLSVSYKAIDFLLMGDSEVEQEKTLLSRQNLESEIIKVAHHGSKTSTSLRFLEEVNPQVAILTYRVGNDYGHPVERVIDNLNRIDAQIYSTGVFGNIRIITNGENYMIIPEKSPTDNLAN</sequence>
<dbReference type="Pfam" id="PF00753">
    <property type="entry name" value="Lactamase_B"/>
    <property type="match status" value="1"/>
</dbReference>
<feature type="domain" description="Metallo-beta-lactamase" evidence="1">
    <location>
        <begin position="41"/>
        <end position="232"/>
    </location>
</feature>
<gene>
    <name evidence="2" type="ORF">CWR48_04425</name>
</gene>
<dbReference type="EMBL" id="PIOC01000006">
    <property type="protein sequence ID" value="RDW20856.1"/>
    <property type="molecule type" value="Genomic_DNA"/>
</dbReference>
<keyword evidence="3" id="KW-1185">Reference proteome</keyword>
<dbReference type="InterPro" id="IPR001279">
    <property type="entry name" value="Metallo-B-lactamas"/>
</dbReference>
<evidence type="ECO:0000313" key="2">
    <source>
        <dbReference type="EMBL" id="RDW20856.1"/>
    </source>
</evidence>
<dbReference type="PANTHER" id="PTHR30619">
    <property type="entry name" value="DNA INTERNALIZATION/COMPETENCE PROTEIN COMEC/REC2"/>
    <property type="match status" value="1"/>
</dbReference>